<dbReference type="Proteomes" id="UP000008561">
    <property type="component" value="Chromosome"/>
</dbReference>
<dbReference type="InterPro" id="IPR002575">
    <property type="entry name" value="Aminoglycoside_PTrfase"/>
</dbReference>
<dbReference type="InterPro" id="IPR011009">
    <property type="entry name" value="Kinase-like_dom_sf"/>
</dbReference>
<dbReference type="STRING" id="96561.Dole_2391"/>
<dbReference type="HOGENOM" id="CLU_791632_0_0_7"/>
<gene>
    <name evidence="2" type="ordered locus">Dole_2391</name>
</gene>
<dbReference type="SUPFAM" id="SSF56112">
    <property type="entry name" value="Protein kinase-like (PK-like)"/>
    <property type="match status" value="1"/>
</dbReference>
<keyword evidence="3" id="KW-1185">Reference proteome</keyword>
<feature type="domain" description="Aminoglycoside phosphotransferase" evidence="1">
    <location>
        <begin position="43"/>
        <end position="242"/>
    </location>
</feature>
<dbReference type="Gene3D" id="3.90.1200.10">
    <property type="match status" value="1"/>
</dbReference>
<dbReference type="RefSeq" id="WP_012175807.1">
    <property type="nucleotide sequence ID" value="NC_009943.1"/>
</dbReference>
<dbReference type="Pfam" id="PF01636">
    <property type="entry name" value="APH"/>
    <property type="match status" value="1"/>
</dbReference>
<evidence type="ECO:0000313" key="2">
    <source>
        <dbReference type="EMBL" id="ABW68195.1"/>
    </source>
</evidence>
<dbReference type="EMBL" id="CP000859">
    <property type="protein sequence ID" value="ABW68195.1"/>
    <property type="molecule type" value="Genomic_DNA"/>
</dbReference>
<name>A8ZVK8_DESOH</name>
<accession>A8ZVK8</accession>
<sequence length="321" mass="35940">MISIKTAQAAARHWELDFKTLRPDLRLQGSPERCLCRTAFEDKAGQVFVLEKISPAQLGTKQLICRVLDHLCAHGLNQVVPYLKSTEGACPSFCEDGWWLASPFIAGTSLDRPAYIQDAPKGEALARFLCGLTMHAETILHDPALPCFSLKQYILGMERQMEQHDPDTGHRVSPVLGFLKKSFMDRHDTLATAFCHGDYHPLNVIWQDDAVSAVIDWEFCGIKPDIYDAANLVGCIGMEHPSGLTGGLVLSFLDAMRRNAPVSTQSWKVFAGFVLALRFAWLAEWLRKKDHEMIELEIVYMHLLMDNMEALKQAWGLSPAG</sequence>
<evidence type="ECO:0000313" key="3">
    <source>
        <dbReference type="Proteomes" id="UP000008561"/>
    </source>
</evidence>
<evidence type="ECO:0000259" key="1">
    <source>
        <dbReference type="Pfam" id="PF01636"/>
    </source>
</evidence>
<dbReference type="AlphaFoldDB" id="A8ZVK8"/>
<dbReference type="KEGG" id="dol:Dole_2391"/>
<dbReference type="eggNOG" id="COG2334">
    <property type="taxonomic scope" value="Bacteria"/>
</dbReference>
<reference evidence="2 3" key="1">
    <citation type="submission" date="2007-10" db="EMBL/GenBank/DDBJ databases">
        <title>Complete sequence of Desulfococcus oleovorans Hxd3.</title>
        <authorList>
            <consortium name="US DOE Joint Genome Institute"/>
            <person name="Copeland A."/>
            <person name="Lucas S."/>
            <person name="Lapidus A."/>
            <person name="Barry K."/>
            <person name="Glavina del Rio T."/>
            <person name="Dalin E."/>
            <person name="Tice H."/>
            <person name="Pitluck S."/>
            <person name="Kiss H."/>
            <person name="Brettin T."/>
            <person name="Bruce D."/>
            <person name="Detter J.C."/>
            <person name="Han C."/>
            <person name="Schmutz J."/>
            <person name="Larimer F."/>
            <person name="Land M."/>
            <person name="Hauser L."/>
            <person name="Kyrpides N."/>
            <person name="Kim E."/>
            <person name="Wawrik B."/>
            <person name="Richardson P."/>
        </authorList>
    </citation>
    <scope>NUCLEOTIDE SEQUENCE [LARGE SCALE GENOMIC DNA]</scope>
    <source>
        <strain evidence="3">DSM 6200 / JCM 39069 / Hxd3</strain>
    </source>
</reference>
<organism evidence="2 3">
    <name type="scientific">Desulfosudis oleivorans (strain DSM 6200 / JCM 39069 / Hxd3)</name>
    <name type="common">Desulfococcus oleovorans</name>
    <dbReference type="NCBI Taxonomy" id="96561"/>
    <lineage>
        <taxon>Bacteria</taxon>
        <taxon>Pseudomonadati</taxon>
        <taxon>Thermodesulfobacteriota</taxon>
        <taxon>Desulfobacteria</taxon>
        <taxon>Desulfobacterales</taxon>
        <taxon>Desulfosudaceae</taxon>
        <taxon>Desulfosudis</taxon>
    </lineage>
</organism>
<protein>
    <recommendedName>
        <fullName evidence="1">Aminoglycoside phosphotransferase domain-containing protein</fullName>
    </recommendedName>
</protein>
<proteinExistence type="predicted"/>